<keyword evidence="6" id="KW-1003">Cell membrane</keyword>
<comment type="caution">
    <text evidence="7">The sequence shown here is derived from an EMBL/GenBank/DDBJ whole genome shotgun (WGS) entry which is preliminary data.</text>
</comment>
<evidence type="ECO:0000313" key="7">
    <source>
        <dbReference type="EMBL" id="TCL44021.1"/>
    </source>
</evidence>
<sequence length="136" mass="14508">MEWLTALLPAFFGAVLSALGMGGGGVLLIYLTVFKDVDQFAAQGINLVFFIPIAIVSLIIHIKNKLVDFKVAAILIPAGILGVFAGSKLAGSLPDGLLRRLFAGFLLLIAFKEIYSAFKKPASEEETNDGRSPAKK</sequence>
<evidence type="ECO:0000256" key="6">
    <source>
        <dbReference type="RuleBase" id="RU363041"/>
    </source>
</evidence>
<protein>
    <recommendedName>
        <fullName evidence="6">Probable membrane transporter protein</fullName>
    </recommendedName>
</protein>
<dbReference type="AlphaFoldDB" id="A0A9X8Y8T0"/>
<evidence type="ECO:0000313" key="8">
    <source>
        <dbReference type="Proteomes" id="UP000294682"/>
    </source>
</evidence>
<organism evidence="7 8">
    <name type="scientific">Harryflintia acetispora</name>
    <dbReference type="NCBI Taxonomy" id="1849041"/>
    <lineage>
        <taxon>Bacteria</taxon>
        <taxon>Bacillati</taxon>
        <taxon>Bacillota</taxon>
        <taxon>Clostridia</taxon>
        <taxon>Eubacteriales</taxon>
        <taxon>Oscillospiraceae</taxon>
        <taxon>Harryflintia</taxon>
    </lineage>
</organism>
<dbReference type="Pfam" id="PF01925">
    <property type="entry name" value="TauE"/>
    <property type="match status" value="1"/>
</dbReference>
<evidence type="ECO:0000256" key="4">
    <source>
        <dbReference type="ARBA" id="ARBA00022989"/>
    </source>
</evidence>
<keyword evidence="8" id="KW-1185">Reference proteome</keyword>
<keyword evidence="4 6" id="KW-1133">Transmembrane helix</keyword>
<gene>
    <name evidence="7" type="ORF">EDD78_10358</name>
</gene>
<dbReference type="InterPro" id="IPR002781">
    <property type="entry name" value="TM_pro_TauE-like"/>
</dbReference>
<comment type="subcellular location">
    <subcellularLocation>
        <location evidence="6">Cell membrane</location>
        <topology evidence="6">Multi-pass membrane protein</topology>
    </subcellularLocation>
    <subcellularLocation>
        <location evidence="1">Membrane</location>
        <topology evidence="1">Multi-pass membrane protein</topology>
    </subcellularLocation>
</comment>
<name>A0A9X8Y8T0_9FIRM</name>
<dbReference type="PANTHER" id="PTHR43701:SF2">
    <property type="entry name" value="MEMBRANE TRANSPORTER PROTEIN YJNA-RELATED"/>
    <property type="match status" value="1"/>
</dbReference>
<comment type="similarity">
    <text evidence="2 6">Belongs to the 4-toluene sulfonate uptake permease (TSUP) (TC 2.A.102) family.</text>
</comment>
<dbReference type="InterPro" id="IPR051598">
    <property type="entry name" value="TSUP/Inactive_protease-like"/>
</dbReference>
<accession>A0A9X8Y8T0</accession>
<keyword evidence="5 6" id="KW-0472">Membrane</keyword>
<dbReference type="Proteomes" id="UP000294682">
    <property type="component" value="Unassembled WGS sequence"/>
</dbReference>
<feature type="transmembrane region" description="Helical" evidence="6">
    <location>
        <begin position="97"/>
        <end position="115"/>
    </location>
</feature>
<evidence type="ECO:0000256" key="2">
    <source>
        <dbReference type="ARBA" id="ARBA00009142"/>
    </source>
</evidence>
<feature type="transmembrane region" description="Helical" evidence="6">
    <location>
        <begin position="40"/>
        <end position="60"/>
    </location>
</feature>
<dbReference type="GO" id="GO:0005886">
    <property type="term" value="C:plasma membrane"/>
    <property type="evidence" value="ECO:0007669"/>
    <property type="project" value="UniProtKB-SubCell"/>
</dbReference>
<feature type="transmembrane region" description="Helical" evidence="6">
    <location>
        <begin position="7"/>
        <end position="34"/>
    </location>
</feature>
<proteinExistence type="inferred from homology"/>
<evidence type="ECO:0000256" key="5">
    <source>
        <dbReference type="ARBA" id="ARBA00023136"/>
    </source>
</evidence>
<keyword evidence="3 6" id="KW-0812">Transmembrane</keyword>
<feature type="transmembrane region" description="Helical" evidence="6">
    <location>
        <begin position="72"/>
        <end position="91"/>
    </location>
</feature>
<reference evidence="7 8" key="1">
    <citation type="submission" date="2019-03" db="EMBL/GenBank/DDBJ databases">
        <title>Genomic Encyclopedia of Type Strains, Phase IV (KMG-IV): sequencing the most valuable type-strain genomes for metagenomic binning, comparative biology and taxonomic classification.</title>
        <authorList>
            <person name="Goeker M."/>
        </authorList>
    </citation>
    <scope>NUCLEOTIDE SEQUENCE [LARGE SCALE GENOMIC DNA]</scope>
    <source>
        <strain evidence="7 8">DSM 100433</strain>
    </source>
</reference>
<evidence type="ECO:0000256" key="3">
    <source>
        <dbReference type="ARBA" id="ARBA00022692"/>
    </source>
</evidence>
<evidence type="ECO:0000256" key="1">
    <source>
        <dbReference type="ARBA" id="ARBA00004141"/>
    </source>
</evidence>
<dbReference type="PANTHER" id="PTHR43701">
    <property type="entry name" value="MEMBRANE TRANSPORTER PROTEIN MJ0441-RELATED"/>
    <property type="match status" value="1"/>
</dbReference>
<dbReference type="EMBL" id="SLUK01000003">
    <property type="protein sequence ID" value="TCL44021.1"/>
    <property type="molecule type" value="Genomic_DNA"/>
</dbReference>